<dbReference type="RefSeq" id="WP_348605198.1">
    <property type="nucleotide sequence ID" value="NZ_CP157276.1"/>
</dbReference>
<comment type="caution">
    <text evidence="1">The sequence shown here is derived from an EMBL/GenBank/DDBJ whole genome shotgun (WGS) entry which is preliminary data.</text>
</comment>
<keyword evidence="2" id="KW-1185">Reference proteome</keyword>
<proteinExistence type="predicted"/>
<evidence type="ECO:0000313" key="2">
    <source>
        <dbReference type="Proteomes" id="UP001629744"/>
    </source>
</evidence>
<sequence length="458" mass="47232">MSIAAVAGPDSRLDGAVRDRLRGLGLHLAEERVSPHHGVGIAGAIRLASAGGALVAVAGRGGGAREWRRDGADRLAVALDASTGASSAVSVVILPATIPVRPGPVAVLSPAGSVSSYEIHLGAALAAATGRRVEHLNGCGTSGSAVHSAIASRSAARASVNGWRERPAPRPERALHALSSRPALIVLPVSPGNLTASEVVGDHPDADIVLVFDAAHARHGAAVAQRVASMVELALGVTLALPEELPESSLASRRTSEPPVARAVAVEATVGMPDSAATLPEVRASDIIHVRLTDTALELTNRTRQRIGLRITLGCATEPRRVRAVFETLLEADQSSAEPTSSVAAVADLAAPTAVLRHWSHGDAEVYEGGDRRILTVDVMVLDARREVGARREFDVPNGLDFAVTARDISALIGRADATVVLPDPAPTARPSVPGSEMLAAFEHAVLVGSSALSRRSL</sequence>
<name>A0ABW9G1C8_9NOCA</name>
<evidence type="ECO:0000313" key="1">
    <source>
        <dbReference type="EMBL" id="MFM1731189.1"/>
    </source>
</evidence>
<dbReference type="Proteomes" id="UP001629744">
    <property type="component" value="Unassembled WGS sequence"/>
</dbReference>
<gene>
    <name evidence="1" type="ORF">ABEU19_004745</name>
</gene>
<accession>A0ABW9G1C8</accession>
<dbReference type="EMBL" id="JBDLNU010000007">
    <property type="protein sequence ID" value="MFM1731189.1"/>
    <property type="molecule type" value="Genomic_DNA"/>
</dbReference>
<protein>
    <submittedName>
        <fullName evidence="1">Uncharacterized protein</fullName>
    </submittedName>
</protein>
<reference evidence="1 2" key="1">
    <citation type="submission" date="2023-11" db="EMBL/GenBank/DDBJ databases">
        <authorList>
            <person name="Val-Calvo J."/>
            <person name="Scortti M."/>
            <person name="Vazquez-Boland J."/>
        </authorList>
    </citation>
    <scope>NUCLEOTIDE SEQUENCE [LARGE SCALE GENOMIC DNA]</scope>
    <source>
        <strain evidence="1 2">DSM 46662</strain>
    </source>
</reference>
<organism evidence="1 2">
    <name type="scientific">Prescottella soli</name>
    <dbReference type="NCBI Taxonomy" id="1543852"/>
    <lineage>
        <taxon>Bacteria</taxon>
        <taxon>Bacillati</taxon>
        <taxon>Actinomycetota</taxon>
        <taxon>Actinomycetes</taxon>
        <taxon>Mycobacteriales</taxon>
        <taxon>Nocardiaceae</taxon>
        <taxon>Prescottella</taxon>
    </lineage>
</organism>